<organism evidence="1 2">
    <name type="scientific">Byssothecium circinans</name>
    <dbReference type="NCBI Taxonomy" id="147558"/>
    <lineage>
        <taxon>Eukaryota</taxon>
        <taxon>Fungi</taxon>
        <taxon>Dikarya</taxon>
        <taxon>Ascomycota</taxon>
        <taxon>Pezizomycotina</taxon>
        <taxon>Dothideomycetes</taxon>
        <taxon>Pleosporomycetidae</taxon>
        <taxon>Pleosporales</taxon>
        <taxon>Massarineae</taxon>
        <taxon>Massarinaceae</taxon>
        <taxon>Byssothecium</taxon>
    </lineage>
</organism>
<dbReference type="AlphaFoldDB" id="A0A6A5TQM0"/>
<name>A0A6A5TQM0_9PLEO</name>
<dbReference type="Proteomes" id="UP000800035">
    <property type="component" value="Unassembled WGS sequence"/>
</dbReference>
<dbReference type="EMBL" id="ML976996">
    <property type="protein sequence ID" value="KAF1954995.1"/>
    <property type="molecule type" value="Genomic_DNA"/>
</dbReference>
<sequence length="150" mass="17696">MMGSPRYARLSPILQSHFSRFRHIELQSPVNYKTADGHVCGWRKYRPTIQLFIHVYTFSRPASVVLLHFVQNSYHWRCVRRSRSSGSGEARQMLGAVGDICSWLDHDHKKCQPQHHKRTRLRAKYLTQVRFTPMFCPTIVRFLKENPIQS</sequence>
<proteinExistence type="predicted"/>
<accession>A0A6A5TQM0</accession>
<keyword evidence="2" id="KW-1185">Reference proteome</keyword>
<evidence type="ECO:0000313" key="2">
    <source>
        <dbReference type="Proteomes" id="UP000800035"/>
    </source>
</evidence>
<gene>
    <name evidence="1" type="ORF">CC80DRAFT_110114</name>
</gene>
<protein>
    <submittedName>
        <fullName evidence="1">Uncharacterized protein</fullName>
    </submittedName>
</protein>
<reference evidence="1" key="1">
    <citation type="journal article" date="2020" name="Stud. Mycol.">
        <title>101 Dothideomycetes genomes: a test case for predicting lifestyles and emergence of pathogens.</title>
        <authorList>
            <person name="Haridas S."/>
            <person name="Albert R."/>
            <person name="Binder M."/>
            <person name="Bloem J."/>
            <person name="Labutti K."/>
            <person name="Salamov A."/>
            <person name="Andreopoulos B."/>
            <person name="Baker S."/>
            <person name="Barry K."/>
            <person name="Bills G."/>
            <person name="Bluhm B."/>
            <person name="Cannon C."/>
            <person name="Castanera R."/>
            <person name="Culley D."/>
            <person name="Daum C."/>
            <person name="Ezra D."/>
            <person name="Gonzalez J."/>
            <person name="Henrissat B."/>
            <person name="Kuo A."/>
            <person name="Liang C."/>
            <person name="Lipzen A."/>
            <person name="Lutzoni F."/>
            <person name="Magnuson J."/>
            <person name="Mondo S."/>
            <person name="Nolan M."/>
            <person name="Ohm R."/>
            <person name="Pangilinan J."/>
            <person name="Park H.-J."/>
            <person name="Ramirez L."/>
            <person name="Alfaro M."/>
            <person name="Sun H."/>
            <person name="Tritt A."/>
            <person name="Yoshinaga Y."/>
            <person name="Zwiers L.-H."/>
            <person name="Turgeon B."/>
            <person name="Goodwin S."/>
            <person name="Spatafora J."/>
            <person name="Crous P."/>
            <person name="Grigoriev I."/>
        </authorList>
    </citation>
    <scope>NUCLEOTIDE SEQUENCE</scope>
    <source>
        <strain evidence="1">CBS 675.92</strain>
    </source>
</reference>
<evidence type="ECO:0000313" key="1">
    <source>
        <dbReference type="EMBL" id="KAF1954995.1"/>
    </source>
</evidence>